<dbReference type="EC" id="3.4.19.12" evidence="2"/>
<feature type="compositionally biased region" description="Polar residues" evidence="10">
    <location>
        <begin position="344"/>
        <end position="360"/>
    </location>
</feature>
<dbReference type="GO" id="GO:0030177">
    <property type="term" value="P:positive regulation of Wnt signaling pathway"/>
    <property type="evidence" value="ECO:0007669"/>
    <property type="project" value="TreeGrafter"/>
</dbReference>
<evidence type="ECO:0000256" key="7">
    <source>
        <dbReference type="ARBA" id="ARBA00022801"/>
    </source>
</evidence>
<dbReference type="GO" id="GO:0016477">
    <property type="term" value="P:cell migration"/>
    <property type="evidence" value="ECO:0007669"/>
    <property type="project" value="TreeGrafter"/>
</dbReference>
<keyword evidence="6" id="KW-0833">Ubl conjugation pathway</keyword>
<dbReference type="Pfam" id="PF01754">
    <property type="entry name" value="zf-A20"/>
    <property type="match status" value="2"/>
</dbReference>
<dbReference type="PANTHER" id="PTHR13367">
    <property type="entry name" value="UBIQUITIN THIOESTERASE"/>
    <property type="match status" value="1"/>
</dbReference>
<dbReference type="OMA" id="CSMLANP"/>
<evidence type="ECO:0000256" key="10">
    <source>
        <dbReference type="SAM" id="MobiDB-lite"/>
    </source>
</evidence>
<dbReference type="Proteomes" id="UP000288216">
    <property type="component" value="Unassembled WGS sequence"/>
</dbReference>
<evidence type="ECO:0000313" key="13">
    <source>
        <dbReference type="Proteomes" id="UP000288216"/>
    </source>
</evidence>
<dbReference type="Gene3D" id="1.20.5.4770">
    <property type="match status" value="1"/>
</dbReference>
<evidence type="ECO:0000313" key="12">
    <source>
        <dbReference type="EMBL" id="GCB79017.1"/>
    </source>
</evidence>
<dbReference type="InterPro" id="IPR002653">
    <property type="entry name" value="Znf_A20"/>
</dbReference>
<dbReference type="STRING" id="75743.A0A401Q0T7"/>
<dbReference type="GO" id="GO:0008270">
    <property type="term" value="F:zinc ion binding"/>
    <property type="evidence" value="ECO:0007669"/>
    <property type="project" value="UniProtKB-KW"/>
</dbReference>
<dbReference type="EMBL" id="BFAA01010564">
    <property type="protein sequence ID" value="GCB79017.1"/>
    <property type="molecule type" value="Genomic_DNA"/>
</dbReference>
<evidence type="ECO:0000256" key="1">
    <source>
        <dbReference type="ARBA" id="ARBA00000707"/>
    </source>
</evidence>
<evidence type="ECO:0000256" key="6">
    <source>
        <dbReference type="ARBA" id="ARBA00022786"/>
    </source>
</evidence>
<dbReference type="InterPro" id="IPR051346">
    <property type="entry name" value="OTU_Deubiquitinase"/>
</dbReference>
<keyword evidence="9" id="KW-0862">Zinc</keyword>
<evidence type="ECO:0000256" key="8">
    <source>
        <dbReference type="ARBA" id="ARBA00022807"/>
    </source>
</evidence>
<keyword evidence="4" id="KW-0479">Metal-binding</keyword>
<reference evidence="12 13" key="1">
    <citation type="journal article" date="2018" name="Nat. Ecol. Evol.">
        <title>Shark genomes provide insights into elasmobranch evolution and the origin of vertebrates.</title>
        <authorList>
            <person name="Hara Y"/>
            <person name="Yamaguchi K"/>
            <person name="Onimaru K"/>
            <person name="Kadota M"/>
            <person name="Koyanagi M"/>
            <person name="Keeley SD"/>
            <person name="Tatsumi K"/>
            <person name="Tanaka K"/>
            <person name="Motone F"/>
            <person name="Kageyama Y"/>
            <person name="Nozu R"/>
            <person name="Adachi N"/>
            <person name="Nishimura O"/>
            <person name="Nakagawa R"/>
            <person name="Tanegashima C"/>
            <person name="Kiyatake I"/>
            <person name="Matsumoto R"/>
            <person name="Murakumo K"/>
            <person name="Nishida K"/>
            <person name="Terakita A"/>
            <person name="Kuratani S"/>
            <person name="Sato K"/>
            <person name="Hyodo S Kuraku.S."/>
        </authorList>
    </citation>
    <scope>NUCLEOTIDE SEQUENCE [LARGE SCALE GENOMIC DNA]</scope>
</reference>
<evidence type="ECO:0000256" key="3">
    <source>
        <dbReference type="ARBA" id="ARBA00022670"/>
    </source>
</evidence>
<proteinExistence type="predicted"/>
<keyword evidence="8" id="KW-0788">Thiol protease</keyword>
<accession>A0A401Q0T7</accession>
<keyword evidence="13" id="KW-1185">Reference proteome</keyword>
<dbReference type="GO" id="GO:0070530">
    <property type="term" value="F:K63-linked polyubiquitin modification-dependent protein binding"/>
    <property type="evidence" value="ECO:0007669"/>
    <property type="project" value="TreeGrafter"/>
</dbReference>
<dbReference type="PROSITE" id="PS51036">
    <property type="entry name" value="ZF_A20"/>
    <property type="match status" value="3"/>
</dbReference>
<dbReference type="GO" id="GO:0005737">
    <property type="term" value="C:cytoplasm"/>
    <property type="evidence" value="ECO:0007669"/>
    <property type="project" value="TreeGrafter"/>
</dbReference>
<dbReference type="SMART" id="SM00259">
    <property type="entry name" value="ZnF_A20"/>
    <property type="match status" value="5"/>
</dbReference>
<protein>
    <recommendedName>
        <fullName evidence="2">ubiquitinyl hydrolase 1</fullName>
        <ecNumber evidence="2">3.4.19.12</ecNumber>
    </recommendedName>
</protein>
<keyword evidence="5" id="KW-0863">Zinc-finger</keyword>
<evidence type="ECO:0000256" key="2">
    <source>
        <dbReference type="ARBA" id="ARBA00012759"/>
    </source>
</evidence>
<feature type="domain" description="A20-type" evidence="11">
    <location>
        <begin position="540"/>
        <end position="575"/>
    </location>
</feature>
<feature type="domain" description="A20-type" evidence="11">
    <location>
        <begin position="240"/>
        <end position="275"/>
    </location>
</feature>
<feature type="region of interest" description="Disordered" evidence="10">
    <location>
        <begin position="335"/>
        <end position="360"/>
    </location>
</feature>
<evidence type="ECO:0000259" key="11">
    <source>
        <dbReference type="PROSITE" id="PS51036"/>
    </source>
</evidence>
<feature type="non-terminal residue" evidence="12">
    <location>
        <position position="1"/>
    </location>
</feature>
<dbReference type="GO" id="GO:1990168">
    <property type="term" value="P:protein K33-linked deubiquitination"/>
    <property type="evidence" value="ECO:0007669"/>
    <property type="project" value="TreeGrafter"/>
</dbReference>
<dbReference type="PANTHER" id="PTHR13367:SF3">
    <property type="entry name" value="TUMOR NECROSIS FACTOR ALPHA-INDUCED PROTEIN 3"/>
    <property type="match status" value="1"/>
</dbReference>
<dbReference type="GO" id="GO:0007010">
    <property type="term" value="P:cytoskeleton organization"/>
    <property type="evidence" value="ECO:0007669"/>
    <property type="project" value="TreeGrafter"/>
</dbReference>
<feature type="region of interest" description="Disordered" evidence="10">
    <location>
        <begin position="403"/>
        <end position="425"/>
    </location>
</feature>
<feature type="domain" description="A20-type" evidence="11">
    <location>
        <begin position="366"/>
        <end position="401"/>
    </location>
</feature>
<keyword evidence="7" id="KW-0378">Hydrolase</keyword>
<feature type="compositionally biased region" description="Polar residues" evidence="10">
    <location>
        <begin position="515"/>
        <end position="524"/>
    </location>
</feature>
<sequence>IWDQEWLNVIKSADPRSSAGQAFTNMYQDVHIFVLANIIRRPIVVIVEINAFPLVVPSKDGSVELPIRFLLDTEKGDKKKLLNNYLTGIPVPDWKGVEFVNAARLFPNPLPDDLNLVQDYFQLVNHQYIFWQQNMDKERSCGNEEELAFLSNLSIVGDKCLTRGCTYFCSKFTKPFCHMCHDAFQKEVVSSGMINCKQSGSQGSDEHLQSERTKIFGLQEIRNTQSTPSPPASHIPFFNENNALKCKTSQCPFTGSVTQNGLCQSCFQANHHLEYFPEGDGHPALCFPKSAGEIVEETMDLWGERCSNCKQEIRKFNGLCFSCLKPIDSLAKSHARTKHVPSESLASTGSYGTLSHQDQGQTFSQINESGKCRNPNCQYFGTEEQNGFCTTCFLKYVEEIGASSEQDPNRQQIKEPPPSPGDLAQISSHLKNMSVCCKHECSMLANPVYNGYCEKCYVDVQRKHFQRLEMVSDIPTEQHAWSPVMRRCPNSNPSNDPKLPERTTSEHIGWETVRSRNNSSGHLQSSHILTSSSSDQRNAEPKRILCRTHDCKHFGNEKCDGYCNACFTTSQMFGK</sequence>
<evidence type="ECO:0000256" key="5">
    <source>
        <dbReference type="ARBA" id="ARBA00022771"/>
    </source>
</evidence>
<dbReference type="OrthoDB" id="10064699at2759"/>
<gene>
    <name evidence="12" type="ORF">scyTo_0016899</name>
</gene>
<comment type="caution">
    <text evidence="12">The sequence shown here is derived from an EMBL/GenBank/DDBJ whole genome shotgun (WGS) entry which is preliminary data.</text>
</comment>
<name>A0A401Q0T7_SCYTO</name>
<dbReference type="AlphaFoldDB" id="A0A401Q0T7"/>
<organism evidence="12 13">
    <name type="scientific">Scyliorhinus torazame</name>
    <name type="common">Cloudy catshark</name>
    <name type="synonym">Catulus torazame</name>
    <dbReference type="NCBI Taxonomy" id="75743"/>
    <lineage>
        <taxon>Eukaryota</taxon>
        <taxon>Metazoa</taxon>
        <taxon>Chordata</taxon>
        <taxon>Craniata</taxon>
        <taxon>Vertebrata</taxon>
        <taxon>Chondrichthyes</taxon>
        <taxon>Elasmobranchii</taxon>
        <taxon>Galeomorphii</taxon>
        <taxon>Galeoidea</taxon>
        <taxon>Carcharhiniformes</taxon>
        <taxon>Scyliorhinidae</taxon>
        <taxon>Scyliorhinus</taxon>
    </lineage>
</organism>
<feature type="region of interest" description="Disordered" evidence="10">
    <location>
        <begin position="515"/>
        <end position="536"/>
    </location>
</feature>
<dbReference type="GO" id="GO:0005634">
    <property type="term" value="C:nucleus"/>
    <property type="evidence" value="ECO:0007669"/>
    <property type="project" value="TreeGrafter"/>
</dbReference>
<dbReference type="Gene3D" id="4.10.240.30">
    <property type="match status" value="4"/>
</dbReference>
<dbReference type="GO" id="GO:0071947">
    <property type="term" value="P:protein deubiquitination involved in ubiquitin-dependent protein catabolic process"/>
    <property type="evidence" value="ECO:0007669"/>
    <property type="project" value="TreeGrafter"/>
</dbReference>
<dbReference type="GO" id="GO:0003677">
    <property type="term" value="F:DNA binding"/>
    <property type="evidence" value="ECO:0007669"/>
    <property type="project" value="InterPro"/>
</dbReference>
<feature type="compositionally biased region" description="Low complexity" evidence="10">
    <location>
        <begin position="525"/>
        <end position="534"/>
    </location>
</feature>
<dbReference type="GO" id="GO:0035523">
    <property type="term" value="P:protein K29-linked deubiquitination"/>
    <property type="evidence" value="ECO:0007669"/>
    <property type="project" value="TreeGrafter"/>
</dbReference>
<keyword evidence="3" id="KW-0645">Protease</keyword>
<evidence type="ECO:0000256" key="9">
    <source>
        <dbReference type="ARBA" id="ARBA00022833"/>
    </source>
</evidence>
<evidence type="ECO:0000256" key="4">
    <source>
        <dbReference type="ARBA" id="ARBA00022723"/>
    </source>
</evidence>
<dbReference type="GO" id="GO:0004843">
    <property type="term" value="F:cysteine-type deubiquitinase activity"/>
    <property type="evidence" value="ECO:0007669"/>
    <property type="project" value="UniProtKB-EC"/>
</dbReference>
<comment type="catalytic activity">
    <reaction evidence="1">
        <text>Thiol-dependent hydrolysis of ester, thioester, amide, peptide and isopeptide bonds formed by the C-terminal Gly of ubiquitin (a 76-residue protein attached to proteins as an intracellular targeting signal).</text>
        <dbReference type="EC" id="3.4.19.12"/>
    </reaction>
</comment>